<dbReference type="EMBL" id="CM001221">
    <property type="protein sequence ID" value="AES95364.1"/>
    <property type="molecule type" value="Genomic_DNA"/>
</dbReference>
<dbReference type="STRING" id="3880.G7K2K1"/>
<dbReference type="PANTHER" id="PTHR34048">
    <property type="entry name" value="LOW-DENSITY RECEPTOR-LIKE PROTEIN"/>
    <property type="match status" value="1"/>
</dbReference>
<evidence type="ECO:0000313" key="4">
    <source>
        <dbReference type="EMBL" id="RHN54483.1"/>
    </source>
</evidence>
<evidence type="ECO:0000256" key="1">
    <source>
        <dbReference type="SAM" id="MobiDB-lite"/>
    </source>
</evidence>
<evidence type="ECO:0000256" key="2">
    <source>
        <dbReference type="SAM" id="Phobius"/>
    </source>
</evidence>
<dbReference type="EnsemblPlants" id="AES95364">
    <property type="protein sequence ID" value="AES95364"/>
    <property type="gene ID" value="MTR_5g024680"/>
</dbReference>
<feature type="transmembrane region" description="Helical" evidence="2">
    <location>
        <begin position="71"/>
        <end position="91"/>
    </location>
</feature>
<dbReference type="GO" id="GO:0009706">
    <property type="term" value="C:chloroplast inner membrane"/>
    <property type="evidence" value="ECO:0000318"/>
    <property type="project" value="GO_Central"/>
</dbReference>
<keyword evidence="2" id="KW-0472">Membrane</keyword>
<keyword evidence="6" id="KW-1185">Reference proteome</keyword>
<gene>
    <name evidence="5" type="primary">11408591</name>
    <name evidence="3" type="ordered locus">MTR_5g024680</name>
    <name evidence="4" type="ORF">MtrunA17_Chr5g0407361</name>
</gene>
<dbReference type="InterPro" id="IPR040377">
    <property type="entry name" value="Ssl2009-like"/>
</dbReference>
<dbReference type="PANTHER" id="PTHR34048:SF6">
    <property type="entry name" value="PROTEIN, PUTATIVE-RELATED"/>
    <property type="match status" value="1"/>
</dbReference>
<reference evidence="5" key="3">
    <citation type="submission" date="2015-04" db="UniProtKB">
        <authorList>
            <consortium name="EnsemblPlants"/>
        </authorList>
    </citation>
    <scope>IDENTIFICATION</scope>
    <source>
        <strain evidence="5">cv. Jemalong A17</strain>
    </source>
</reference>
<dbReference type="Proteomes" id="UP000265566">
    <property type="component" value="Chromosome 5"/>
</dbReference>
<proteinExistence type="predicted"/>
<dbReference type="EMBL" id="PSQE01000005">
    <property type="protein sequence ID" value="RHN54483.1"/>
    <property type="molecule type" value="Genomic_DNA"/>
</dbReference>
<evidence type="ECO:0000313" key="5">
    <source>
        <dbReference type="EnsemblPlants" id="AES95364"/>
    </source>
</evidence>
<dbReference type="OrthoDB" id="1700403at2759"/>
<dbReference type="OMA" id="PMDKCFL"/>
<dbReference type="HOGENOM" id="CLU_105601_2_0_1"/>
<reference evidence="3 6" key="1">
    <citation type="journal article" date="2011" name="Nature">
        <title>The Medicago genome provides insight into the evolution of rhizobial symbioses.</title>
        <authorList>
            <person name="Young N.D."/>
            <person name="Debelle F."/>
            <person name="Oldroyd G.E."/>
            <person name="Geurts R."/>
            <person name="Cannon S.B."/>
            <person name="Udvardi M.K."/>
            <person name="Benedito V.A."/>
            <person name="Mayer K.F."/>
            <person name="Gouzy J."/>
            <person name="Schoof H."/>
            <person name="Van de Peer Y."/>
            <person name="Proost S."/>
            <person name="Cook D.R."/>
            <person name="Meyers B.C."/>
            <person name="Spannagl M."/>
            <person name="Cheung F."/>
            <person name="De Mita S."/>
            <person name="Krishnakumar V."/>
            <person name="Gundlach H."/>
            <person name="Zhou S."/>
            <person name="Mudge J."/>
            <person name="Bharti A.K."/>
            <person name="Murray J.D."/>
            <person name="Naoumkina M.A."/>
            <person name="Rosen B."/>
            <person name="Silverstein K.A."/>
            <person name="Tang H."/>
            <person name="Rombauts S."/>
            <person name="Zhao P.X."/>
            <person name="Zhou P."/>
            <person name="Barbe V."/>
            <person name="Bardou P."/>
            <person name="Bechner M."/>
            <person name="Bellec A."/>
            <person name="Berger A."/>
            <person name="Berges H."/>
            <person name="Bidwell S."/>
            <person name="Bisseling T."/>
            <person name="Choisne N."/>
            <person name="Couloux A."/>
            <person name="Denny R."/>
            <person name="Deshpande S."/>
            <person name="Dai X."/>
            <person name="Doyle J.J."/>
            <person name="Dudez A.M."/>
            <person name="Farmer A.D."/>
            <person name="Fouteau S."/>
            <person name="Franken C."/>
            <person name="Gibelin C."/>
            <person name="Gish J."/>
            <person name="Goldstein S."/>
            <person name="Gonzalez A.J."/>
            <person name="Green P.J."/>
            <person name="Hallab A."/>
            <person name="Hartog M."/>
            <person name="Hua A."/>
            <person name="Humphray S.J."/>
            <person name="Jeong D.H."/>
            <person name="Jing Y."/>
            <person name="Jocker A."/>
            <person name="Kenton S.M."/>
            <person name="Kim D.J."/>
            <person name="Klee K."/>
            <person name="Lai H."/>
            <person name="Lang C."/>
            <person name="Lin S."/>
            <person name="Macmil S.L."/>
            <person name="Magdelenat G."/>
            <person name="Matthews L."/>
            <person name="McCorrison J."/>
            <person name="Monaghan E.L."/>
            <person name="Mun J.H."/>
            <person name="Najar F.Z."/>
            <person name="Nicholson C."/>
            <person name="Noirot C."/>
            <person name="O'Bleness M."/>
            <person name="Paule C.R."/>
            <person name="Poulain J."/>
            <person name="Prion F."/>
            <person name="Qin B."/>
            <person name="Qu C."/>
            <person name="Retzel E.F."/>
            <person name="Riddle C."/>
            <person name="Sallet E."/>
            <person name="Samain S."/>
            <person name="Samson N."/>
            <person name="Sanders I."/>
            <person name="Saurat O."/>
            <person name="Scarpelli C."/>
            <person name="Schiex T."/>
            <person name="Segurens B."/>
            <person name="Severin A.J."/>
            <person name="Sherrier D.J."/>
            <person name="Shi R."/>
            <person name="Sims S."/>
            <person name="Singer S.R."/>
            <person name="Sinharoy S."/>
            <person name="Sterck L."/>
            <person name="Viollet A."/>
            <person name="Wang B.B."/>
            <person name="Wang K."/>
            <person name="Wang M."/>
            <person name="Wang X."/>
            <person name="Warfsmann J."/>
            <person name="Weissenbach J."/>
            <person name="White D.D."/>
            <person name="White J.D."/>
            <person name="Wiley G.B."/>
            <person name="Wincker P."/>
            <person name="Xing Y."/>
            <person name="Yang L."/>
            <person name="Yao Z."/>
            <person name="Ying F."/>
            <person name="Zhai J."/>
            <person name="Zhou L."/>
            <person name="Zuber A."/>
            <person name="Denarie J."/>
            <person name="Dixon R.A."/>
            <person name="May G.D."/>
            <person name="Schwartz D.C."/>
            <person name="Rogers J."/>
            <person name="Quetier F."/>
            <person name="Town C.D."/>
            <person name="Roe B.A."/>
        </authorList>
    </citation>
    <scope>NUCLEOTIDE SEQUENCE [LARGE SCALE GENOMIC DNA]</scope>
    <source>
        <strain evidence="3">A17</strain>
        <strain evidence="5 6">cv. Jemalong A17</strain>
    </source>
</reference>
<reference evidence="3 6" key="2">
    <citation type="journal article" date="2014" name="BMC Genomics">
        <title>An improved genome release (version Mt4.0) for the model legume Medicago truncatula.</title>
        <authorList>
            <person name="Tang H."/>
            <person name="Krishnakumar V."/>
            <person name="Bidwell S."/>
            <person name="Rosen B."/>
            <person name="Chan A."/>
            <person name="Zhou S."/>
            <person name="Gentzbittel L."/>
            <person name="Childs K.L."/>
            <person name="Yandell M."/>
            <person name="Gundlach H."/>
            <person name="Mayer K.F."/>
            <person name="Schwartz D.C."/>
            <person name="Town C.D."/>
        </authorList>
    </citation>
    <scope>GENOME REANNOTATION</scope>
    <source>
        <strain evidence="5 6">cv. Jemalong A17</strain>
    </source>
</reference>
<dbReference type="eggNOG" id="ENOG502RZ3P">
    <property type="taxonomic scope" value="Eukaryota"/>
</dbReference>
<reference evidence="4" key="5">
    <citation type="journal article" date="2018" name="Nat. Plants">
        <title>Whole-genome landscape of Medicago truncatula symbiotic genes.</title>
        <authorList>
            <person name="Pecrix Y."/>
            <person name="Gamas P."/>
            <person name="Carrere S."/>
        </authorList>
    </citation>
    <scope>NUCLEOTIDE SEQUENCE</scope>
    <source>
        <tissue evidence="4">Leaves</tissue>
    </source>
</reference>
<dbReference type="Gramene" id="rna29533">
    <property type="protein sequence ID" value="RHN54483.1"/>
    <property type="gene ID" value="gene29533"/>
</dbReference>
<protein>
    <submittedName>
        <fullName evidence="3">Transmembrane protein, putative</fullName>
    </submittedName>
</protein>
<evidence type="ECO:0000313" key="7">
    <source>
        <dbReference type="Proteomes" id="UP000265566"/>
    </source>
</evidence>
<name>G7K2K1_MEDTR</name>
<keyword evidence="2" id="KW-1133">Transmembrane helix</keyword>
<keyword evidence="2 3" id="KW-0812">Transmembrane</keyword>
<dbReference type="KEGG" id="mtr:11408591"/>
<dbReference type="Proteomes" id="UP000002051">
    <property type="component" value="Chromosome 5"/>
</dbReference>
<feature type="region of interest" description="Disordered" evidence="1">
    <location>
        <begin position="146"/>
        <end position="166"/>
    </location>
</feature>
<evidence type="ECO:0000313" key="3">
    <source>
        <dbReference type="EMBL" id="AES95364.1"/>
    </source>
</evidence>
<sequence length="166" mass="17601">MATLSNSIAMPINQQTHFLSGSLLKPVDKSFLKMSCTEQFPSSSVKAKASRNLSVIVRASGDDGRSSNGSIFVGGFVLGSLIVGALGCVYAPKISKALAGAEGKELMKKLPKFIYDEEKALEKTRKMLSEKIAQLNSAIDGVSANLRSDEDKNESAVVSEEIGASN</sequence>
<reference evidence="7" key="4">
    <citation type="journal article" date="2018" name="Nat. Plants">
        <title>Whole-genome landscape of Medicago truncatula symbiotic genes.</title>
        <authorList>
            <person name="Pecrix Y."/>
            <person name="Staton S.E."/>
            <person name="Sallet E."/>
            <person name="Lelandais-Briere C."/>
            <person name="Moreau S."/>
            <person name="Carrere S."/>
            <person name="Blein T."/>
            <person name="Jardinaud M.F."/>
            <person name="Latrasse D."/>
            <person name="Zouine M."/>
            <person name="Zahm M."/>
            <person name="Kreplak J."/>
            <person name="Mayjonade B."/>
            <person name="Satge C."/>
            <person name="Perez M."/>
            <person name="Cauet S."/>
            <person name="Marande W."/>
            <person name="Chantry-Darmon C."/>
            <person name="Lopez-Roques C."/>
            <person name="Bouchez O."/>
            <person name="Berard A."/>
            <person name="Debelle F."/>
            <person name="Munos S."/>
            <person name="Bendahmane A."/>
            <person name="Berges H."/>
            <person name="Niebel A."/>
            <person name="Buitink J."/>
            <person name="Frugier F."/>
            <person name="Benhamed M."/>
            <person name="Crespi M."/>
            <person name="Gouzy J."/>
            <person name="Gamas P."/>
        </authorList>
    </citation>
    <scope>NUCLEOTIDE SEQUENCE [LARGE SCALE GENOMIC DNA]</scope>
    <source>
        <strain evidence="7">cv. Jemalong A17</strain>
    </source>
</reference>
<organism evidence="3 6">
    <name type="scientific">Medicago truncatula</name>
    <name type="common">Barrel medic</name>
    <name type="synonym">Medicago tribuloides</name>
    <dbReference type="NCBI Taxonomy" id="3880"/>
    <lineage>
        <taxon>Eukaryota</taxon>
        <taxon>Viridiplantae</taxon>
        <taxon>Streptophyta</taxon>
        <taxon>Embryophyta</taxon>
        <taxon>Tracheophyta</taxon>
        <taxon>Spermatophyta</taxon>
        <taxon>Magnoliopsida</taxon>
        <taxon>eudicotyledons</taxon>
        <taxon>Gunneridae</taxon>
        <taxon>Pentapetalae</taxon>
        <taxon>rosids</taxon>
        <taxon>fabids</taxon>
        <taxon>Fabales</taxon>
        <taxon>Fabaceae</taxon>
        <taxon>Papilionoideae</taxon>
        <taxon>50 kb inversion clade</taxon>
        <taxon>NPAAA clade</taxon>
        <taxon>Hologalegina</taxon>
        <taxon>IRL clade</taxon>
        <taxon>Trifolieae</taxon>
        <taxon>Medicago</taxon>
    </lineage>
</organism>
<evidence type="ECO:0000313" key="6">
    <source>
        <dbReference type="Proteomes" id="UP000002051"/>
    </source>
</evidence>
<dbReference type="PaxDb" id="3880-AES95364"/>
<dbReference type="AlphaFoldDB" id="G7K2K1"/>
<accession>G7K2K1</accession>